<dbReference type="Gene3D" id="3.30.70.270">
    <property type="match status" value="1"/>
</dbReference>
<dbReference type="AlphaFoldDB" id="A0A0K0CYC1"/>
<feature type="domain" description="Reverse transcriptase" evidence="1">
    <location>
        <begin position="1"/>
        <end position="81"/>
    </location>
</feature>
<organism evidence="2 3">
    <name type="scientific">Angiostrongylus cantonensis</name>
    <name type="common">Rat lungworm</name>
    <dbReference type="NCBI Taxonomy" id="6313"/>
    <lineage>
        <taxon>Eukaryota</taxon>
        <taxon>Metazoa</taxon>
        <taxon>Ecdysozoa</taxon>
        <taxon>Nematoda</taxon>
        <taxon>Chromadorea</taxon>
        <taxon>Rhabditida</taxon>
        <taxon>Rhabditina</taxon>
        <taxon>Rhabditomorpha</taxon>
        <taxon>Strongyloidea</taxon>
        <taxon>Metastrongylidae</taxon>
        <taxon>Angiostrongylus</taxon>
    </lineage>
</organism>
<reference evidence="2" key="1">
    <citation type="submission" date="2012-09" db="EMBL/GenBank/DDBJ databases">
        <authorList>
            <person name="Martin A.A."/>
        </authorList>
    </citation>
    <scope>NUCLEOTIDE SEQUENCE</scope>
</reference>
<keyword evidence="2" id="KW-1185">Reference proteome</keyword>
<accession>A0A0K0CYC1</accession>
<name>A0A0K0CYC1_ANGCA</name>
<dbReference type="InterPro" id="IPR043128">
    <property type="entry name" value="Rev_trsase/Diguanyl_cyclase"/>
</dbReference>
<dbReference type="SUPFAM" id="SSF56672">
    <property type="entry name" value="DNA/RNA polymerases"/>
    <property type="match status" value="1"/>
</dbReference>
<dbReference type="WBParaSite" id="ACAC_0000263001-mRNA-1">
    <property type="protein sequence ID" value="ACAC_0000263001-mRNA-1"/>
    <property type="gene ID" value="ACAC_0000263001"/>
</dbReference>
<protein>
    <submittedName>
        <fullName evidence="3">Reverse transcriptase domain-containing protein</fullName>
    </submittedName>
</protein>
<dbReference type="Pfam" id="PF00078">
    <property type="entry name" value="RVT_1"/>
    <property type="match status" value="1"/>
</dbReference>
<evidence type="ECO:0000313" key="2">
    <source>
        <dbReference type="Proteomes" id="UP000035642"/>
    </source>
</evidence>
<sequence>MKSLDWDEKGIRIDGKFLSNLRFADDIVIFSRSTSEAEMMINELKEAGIKIGLRINRKKTKFIKETHGVKAKKLNWIALSLQRQPRKRLP</sequence>
<reference evidence="3" key="2">
    <citation type="submission" date="2017-02" db="UniProtKB">
        <authorList>
            <consortium name="WormBaseParasite"/>
        </authorList>
    </citation>
    <scope>IDENTIFICATION</scope>
</reference>
<dbReference type="Proteomes" id="UP000035642">
    <property type="component" value="Unassembled WGS sequence"/>
</dbReference>
<dbReference type="InterPro" id="IPR043502">
    <property type="entry name" value="DNA/RNA_pol_sf"/>
</dbReference>
<dbReference type="PROSITE" id="PS50878">
    <property type="entry name" value="RT_POL"/>
    <property type="match status" value="1"/>
</dbReference>
<dbReference type="InterPro" id="IPR000477">
    <property type="entry name" value="RT_dom"/>
</dbReference>
<evidence type="ECO:0000313" key="3">
    <source>
        <dbReference type="WBParaSite" id="ACAC_0000263001-mRNA-1"/>
    </source>
</evidence>
<evidence type="ECO:0000259" key="1">
    <source>
        <dbReference type="PROSITE" id="PS50878"/>
    </source>
</evidence>
<proteinExistence type="predicted"/>